<organism evidence="11 12">
    <name type="scientific">Pectinatus cerevisiiphilus</name>
    <dbReference type="NCBI Taxonomy" id="86956"/>
    <lineage>
        <taxon>Bacteria</taxon>
        <taxon>Bacillati</taxon>
        <taxon>Bacillota</taxon>
        <taxon>Negativicutes</taxon>
        <taxon>Selenomonadales</taxon>
        <taxon>Selenomonadaceae</taxon>
        <taxon>Pectinatus</taxon>
    </lineage>
</organism>
<comment type="caution">
    <text evidence="11">The sequence shown here is derived from an EMBL/GenBank/DDBJ whole genome shotgun (WGS) entry which is preliminary data.</text>
</comment>
<feature type="binding site" evidence="9">
    <location>
        <position position="266"/>
    </location>
    <ligand>
        <name>L-histidine</name>
        <dbReference type="ChEBI" id="CHEBI:57595"/>
    </ligand>
</feature>
<sequence>MLEIPYGMRDFLPHDAAIKRNIENVLADLFKVWGYDEVITPTVEYLDTLTIGNKNSMQRHMFKFFDKNNRTLALRNEMTTSIARLVSSRLQNEDVPFKLSYICKVYRYEKAQTGRQCEFYQAGVELMGNGEPTGDAEIVALAIKSMLKAGLGNFQVCMGQVAFINGLMQQWNLSAEEQKCIRTALEKHDLVKLEKAVSEAALTDDAKAFLRSLPMLHGDKTVLARAKAFAVNEQSRQALQNLQKIYEALQLYGVAEYVVFDLGVIRDFSYYTGMVFEIYAPGLGSPLCGGGRYDNLLADFGRKCPATGFALGLERLMLALKNQGKAECLTNNKENYVAYAAGHLAEAVEKAMVLRAAGEITELAGTAQKLAEAEAYCQKKGYVNLVYIQ</sequence>
<dbReference type="HAMAP" id="MF_00125">
    <property type="entry name" value="HisZ"/>
    <property type="match status" value="1"/>
</dbReference>
<gene>
    <name evidence="8" type="primary">hisZ</name>
    <name evidence="11" type="ORF">EDC37_10470</name>
</gene>
<feature type="binding site" evidence="9">
    <location>
        <position position="125"/>
    </location>
    <ligand>
        <name>L-histidine</name>
        <dbReference type="ChEBI" id="CHEBI:57595"/>
    </ligand>
</feature>
<dbReference type="InterPro" id="IPR004517">
    <property type="entry name" value="HisZ"/>
</dbReference>
<keyword evidence="6 8" id="KW-0963">Cytoplasm</keyword>
<dbReference type="SUPFAM" id="SSF55681">
    <property type="entry name" value="Class II aaRS and biotin synthetases"/>
    <property type="match status" value="1"/>
</dbReference>
<comment type="subunit">
    <text evidence="4 8">Heteromultimer composed of HisG and HisZ subunits.</text>
</comment>
<dbReference type="Pfam" id="PF13393">
    <property type="entry name" value="tRNA-synt_His"/>
    <property type="match status" value="1"/>
</dbReference>
<keyword evidence="11" id="KW-0808">Transferase</keyword>
<evidence type="ECO:0000313" key="12">
    <source>
        <dbReference type="Proteomes" id="UP000295188"/>
    </source>
</evidence>
<dbReference type="CDD" id="cd00773">
    <property type="entry name" value="HisRS-like_core"/>
    <property type="match status" value="1"/>
</dbReference>
<dbReference type="PANTHER" id="PTHR43707:SF1">
    <property type="entry name" value="HISTIDINE--TRNA LIGASE, MITOCHONDRIAL-RELATED"/>
    <property type="match status" value="1"/>
</dbReference>
<dbReference type="GO" id="GO:0140096">
    <property type="term" value="F:catalytic activity, acting on a protein"/>
    <property type="evidence" value="ECO:0007669"/>
    <property type="project" value="UniProtKB-ARBA"/>
</dbReference>
<dbReference type="Gene3D" id="3.30.930.10">
    <property type="entry name" value="Bira Bifunctional Protein, Domain 2"/>
    <property type="match status" value="1"/>
</dbReference>
<accession>A0A4R3KBM9</accession>
<comment type="subcellular location">
    <subcellularLocation>
        <location evidence="1 8">Cytoplasm</location>
    </subcellularLocation>
</comment>
<dbReference type="PIRSF" id="PIRSF001549">
    <property type="entry name" value="His-tRNA_synth"/>
    <property type="match status" value="1"/>
</dbReference>
<feature type="binding site" evidence="9">
    <location>
        <begin position="270"/>
        <end position="271"/>
    </location>
    <ligand>
        <name>L-histidine</name>
        <dbReference type="ChEBI" id="CHEBI:57595"/>
    </ligand>
</feature>
<dbReference type="UniPathway" id="UPA00031">
    <property type="reaction ID" value="UER00006"/>
</dbReference>
<evidence type="ECO:0000256" key="8">
    <source>
        <dbReference type="HAMAP-Rule" id="MF_00125"/>
    </source>
</evidence>
<evidence type="ECO:0000256" key="2">
    <source>
        <dbReference type="ARBA" id="ARBA00004667"/>
    </source>
</evidence>
<proteinExistence type="inferred from homology"/>
<evidence type="ECO:0000256" key="3">
    <source>
        <dbReference type="ARBA" id="ARBA00005539"/>
    </source>
</evidence>
<keyword evidence="8" id="KW-0368">Histidine biosynthesis</keyword>
<dbReference type="EMBL" id="SMAA01000004">
    <property type="protein sequence ID" value="TCS80468.1"/>
    <property type="molecule type" value="Genomic_DNA"/>
</dbReference>
<dbReference type="InterPro" id="IPR004516">
    <property type="entry name" value="HisRS/HisZ"/>
</dbReference>
<dbReference type="GO" id="GO:0016757">
    <property type="term" value="F:glycosyltransferase activity"/>
    <property type="evidence" value="ECO:0007669"/>
    <property type="project" value="UniProtKB-KW"/>
</dbReference>
<dbReference type="GO" id="GO:0006427">
    <property type="term" value="P:histidyl-tRNA aminoacylation"/>
    <property type="evidence" value="ECO:0007669"/>
    <property type="project" value="TreeGrafter"/>
</dbReference>
<comment type="similarity">
    <text evidence="3 8">Belongs to the class-II aminoacyl-tRNA synthetase family. HisZ subfamily.</text>
</comment>
<evidence type="ECO:0000256" key="9">
    <source>
        <dbReference type="PIRSR" id="PIRSR001549-1"/>
    </source>
</evidence>
<dbReference type="PANTHER" id="PTHR43707">
    <property type="entry name" value="HISTIDYL-TRNA SYNTHETASE"/>
    <property type="match status" value="1"/>
</dbReference>
<comment type="pathway">
    <text evidence="2 8">Amino-acid biosynthesis; L-histidine biosynthesis; L-histidine from 5-phospho-alpha-D-ribose 1-diphosphate: step 1/9.</text>
</comment>
<dbReference type="Proteomes" id="UP000295188">
    <property type="component" value="Unassembled WGS sequence"/>
</dbReference>
<comment type="miscellaneous">
    <text evidence="8">This function is generally fulfilled by the C-terminal part of HisG, which is missing in some bacteria such as this one.</text>
</comment>
<reference evidence="11 12" key="1">
    <citation type="submission" date="2019-03" db="EMBL/GenBank/DDBJ databases">
        <title>Genomic Encyclopedia of Type Strains, Phase IV (KMG-IV): sequencing the most valuable type-strain genomes for metagenomic binning, comparative biology and taxonomic classification.</title>
        <authorList>
            <person name="Goeker M."/>
        </authorList>
    </citation>
    <scope>NUCLEOTIDE SEQUENCE [LARGE SCALE GENOMIC DNA]</scope>
    <source>
        <strain evidence="11 12">DSM 20467</strain>
    </source>
</reference>
<dbReference type="AlphaFoldDB" id="A0A4R3KBM9"/>
<dbReference type="GO" id="GO:0004821">
    <property type="term" value="F:histidine-tRNA ligase activity"/>
    <property type="evidence" value="ECO:0007669"/>
    <property type="project" value="TreeGrafter"/>
</dbReference>
<evidence type="ECO:0000256" key="4">
    <source>
        <dbReference type="ARBA" id="ARBA00011496"/>
    </source>
</evidence>
<evidence type="ECO:0000256" key="5">
    <source>
        <dbReference type="ARBA" id="ARBA00020397"/>
    </source>
</evidence>
<feature type="binding site" evidence="9">
    <location>
        <position position="107"/>
    </location>
    <ligand>
        <name>L-histidine</name>
        <dbReference type="ChEBI" id="CHEBI:57595"/>
    </ligand>
</feature>
<feature type="binding site" evidence="9">
    <location>
        <position position="121"/>
    </location>
    <ligand>
        <name>L-histidine</name>
        <dbReference type="ChEBI" id="CHEBI:57595"/>
    </ligand>
</feature>
<feature type="binding site" evidence="9">
    <location>
        <begin position="77"/>
        <end position="79"/>
    </location>
    <ligand>
        <name>L-histidine</name>
        <dbReference type="ChEBI" id="CHEBI:57595"/>
    </ligand>
</feature>
<evidence type="ECO:0000256" key="6">
    <source>
        <dbReference type="ARBA" id="ARBA00022490"/>
    </source>
</evidence>
<dbReference type="GO" id="GO:0005737">
    <property type="term" value="C:cytoplasm"/>
    <property type="evidence" value="ECO:0007669"/>
    <property type="project" value="UniProtKB-SubCell"/>
</dbReference>
<keyword evidence="12" id="KW-1185">Reference proteome</keyword>
<feature type="domain" description="Aminoacyl-transfer RNA synthetases class-II family profile" evidence="10">
    <location>
        <begin position="18"/>
        <end position="320"/>
    </location>
</feature>
<evidence type="ECO:0000313" key="11">
    <source>
        <dbReference type="EMBL" id="TCS80468.1"/>
    </source>
</evidence>
<keyword evidence="11" id="KW-0328">Glycosyltransferase</keyword>
<dbReference type="GO" id="GO:0000105">
    <property type="term" value="P:L-histidine biosynthetic process"/>
    <property type="evidence" value="ECO:0007669"/>
    <property type="project" value="UniProtKB-UniRule"/>
</dbReference>
<comment type="function">
    <text evidence="7 8">Required for the first step of histidine biosynthesis. May allow the feedback regulation of ATP phosphoribosyltransferase activity by histidine.</text>
</comment>
<protein>
    <recommendedName>
        <fullName evidence="5 8">ATP phosphoribosyltransferase regulatory subunit</fullName>
    </recommendedName>
</protein>
<dbReference type="InterPro" id="IPR045864">
    <property type="entry name" value="aa-tRNA-synth_II/BPL/LPL"/>
</dbReference>
<name>A0A4R3KBM9_9FIRM</name>
<dbReference type="InterPro" id="IPR041715">
    <property type="entry name" value="HisRS-like_core"/>
</dbReference>
<keyword evidence="8" id="KW-0028">Amino-acid biosynthesis</keyword>
<evidence type="ECO:0000256" key="7">
    <source>
        <dbReference type="ARBA" id="ARBA00025246"/>
    </source>
</evidence>
<dbReference type="InterPro" id="IPR006195">
    <property type="entry name" value="aa-tRNA-synth_II"/>
</dbReference>
<dbReference type="PROSITE" id="PS50862">
    <property type="entry name" value="AA_TRNA_LIGASE_II"/>
    <property type="match status" value="1"/>
</dbReference>
<evidence type="ECO:0000256" key="1">
    <source>
        <dbReference type="ARBA" id="ARBA00004496"/>
    </source>
</evidence>
<evidence type="ECO:0000259" key="10">
    <source>
        <dbReference type="PROSITE" id="PS50862"/>
    </source>
</evidence>
<dbReference type="NCBIfam" id="TIGR00443">
    <property type="entry name" value="hisZ_biosyn_reg"/>
    <property type="match status" value="1"/>
</dbReference>